<evidence type="ECO:0000256" key="1">
    <source>
        <dbReference type="SAM" id="MobiDB-lite"/>
    </source>
</evidence>
<feature type="compositionally biased region" description="Basic residues" evidence="1">
    <location>
        <begin position="1739"/>
        <end position="1760"/>
    </location>
</feature>
<dbReference type="SMART" id="SM00456">
    <property type="entry name" value="WW"/>
    <property type="match status" value="3"/>
</dbReference>
<feature type="transmembrane region" description="Helical" evidence="2">
    <location>
        <begin position="1484"/>
        <end position="1507"/>
    </location>
</feature>
<dbReference type="SMART" id="SM00254">
    <property type="entry name" value="ShKT"/>
    <property type="match status" value="1"/>
</dbReference>
<dbReference type="OrthoDB" id="191651at2759"/>
<feature type="region of interest" description="Disordered" evidence="1">
    <location>
        <begin position="129"/>
        <end position="183"/>
    </location>
</feature>
<feature type="domain" description="WW" evidence="3">
    <location>
        <begin position="69"/>
        <end position="115"/>
    </location>
</feature>
<feature type="transmembrane region" description="Helical" evidence="2">
    <location>
        <begin position="2686"/>
        <end position="2711"/>
    </location>
</feature>
<feature type="compositionally biased region" description="Basic and acidic residues" evidence="1">
    <location>
        <begin position="2970"/>
        <end position="2980"/>
    </location>
</feature>
<feature type="region of interest" description="Disordered" evidence="1">
    <location>
        <begin position="1"/>
        <end position="25"/>
    </location>
</feature>
<evidence type="ECO:0000313" key="6">
    <source>
        <dbReference type="Proteomes" id="UP001165065"/>
    </source>
</evidence>
<dbReference type="SUPFAM" id="SSF51045">
    <property type="entry name" value="WW domain"/>
    <property type="match status" value="2"/>
</dbReference>
<dbReference type="Gene3D" id="2.20.70.10">
    <property type="match status" value="2"/>
</dbReference>
<dbReference type="InterPro" id="IPR003582">
    <property type="entry name" value="ShKT_dom"/>
</dbReference>
<accession>A0A9W7G0Y0</accession>
<protein>
    <submittedName>
        <fullName evidence="5">Uncharacterized protein</fullName>
    </submittedName>
</protein>
<dbReference type="Proteomes" id="UP001165065">
    <property type="component" value="Unassembled WGS sequence"/>
</dbReference>
<feature type="compositionally biased region" description="Polar residues" evidence="1">
    <location>
        <begin position="2898"/>
        <end position="2920"/>
    </location>
</feature>
<keyword evidence="2" id="KW-0812">Transmembrane</keyword>
<feature type="transmembrane region" description="Helical" evidence="2">
    <location>
        <begin position="2657"/>
        <end position="2680"/>
    </location>
</feature>
<evidence type="ECO:0000256" key="2">
    <source>
        <dbReference type="SAM" id="Phobius"/>
    </source>
</evidence>
<reference evidence="6" key="1">
    <citation type="journal article" date="2023" name="Commun. Biol.">
        <title>Genome analysis of Parmales, the sister group of diatoms, reveals the evolutionary specialization of diatoms from phago-mixotrophs to photoautotrophs.</title>
        <authorList>
            <person name="Ban H."/>
            <person name="Sato S."/>
            <person name="Yoshikawa S."/>
            <person name="Yamada K."/>
            <person name="Nakamura Y."/>
            <person name="Ichinomiya M."/>
            <person name="Sato N."/>
            <person name="Blanc-Mathieu R."/>
            <person name="Endo H."/>
            <person name="Kuwata A."/>
            <person name="Ogata H."/>
        </authorList>
    </citation>
    <scope>NUCLEOTIDE SEQUENCE [LARGE SCALE GENOMIC DNA]</scope>
</reference>
<gene>
    <name evidence="5" type="ORF">TrCOL_g843</name>
</gene>
<feature type="domain" description="WW" evidence="3">
    <location>
        <begin position="1"/>
        <end position="33"/>
    </location>
</feature>
<feature type="compositionally biased region" description="Acidic residues" evidence="1">
    <location>
        <begin position="1711"/>
        <end position="1723"/>
    </location>
</feature>
<dbReference type="EMBL" id="BRYA01000008">
    <property type="protein sequence ID" value="GMI31414.1"/>
    <property type="molecule type" value="Genomic_DNA"/>
</dbReference>
<feature type="transmembrane region" description="Helical" evidence="2">
    <location>
        <begin position="2312"/>
        <end position="2332"/>
    </location>
</feature>
<feature type="transmembrane region" description="Helical" evidence="2">
    <location>
        <begin position="1453"/>
        <end position="1478"/>
    </location>
</feature>
<dbReference type="PROSITE" id="PS51670">
    <property type="entry name" value="SHKT"/>
    <property type="match status" value="1"/>
</dbReference>
<dbReference type="Pfam" id="PF00397">
    <property type="entry name" value="WW"/>
    <property type="match status" value="1"/>
</dbReference>
<dbReference type="PROSITE" id="PS50020">
    <property type="entry name" value="WW_DOMAIN_2"/>
    <property type="match status" value="3"/>
</dbReference>
<dbReference type="CDD" id="cd00201">
    <property type="entry name" value="WW"/>
    <property type="match status" value="2"/>
</dbReference>
<keyword evidence="6" id="KW-1185">Reference proteome</keyword>
<feature type="compositionally biased region" description="Basic and acidic residues" evidence="1">
    <location>
        <begin position="129"/>
        <end position="142"/>
    </location>
</feature>
<feature type="compositionally biased region" description="Basic residues" evidence="1">
    <location>
        <begin position="300"/>
        <end position="318"/>
    </location>
</feature>
<feature type="domain" description="ShKT" evidence="4">
    <location>
        <begin position="2096"/>
        <end position="2130"/>
    </location>
</feature>
<keyword evidence="2" id="KW-1133">Transmembrane helix</keyword>
<dbReference type="InterPro" id="IPR001202">
    <property type="entry name" value="WW_dom"/>
</dbReference>
<feature type="transmembrane region" description="Helical" evidence="2">
    <location>
        <begin position="2344"/>
        <end position="2368"/>
    </location>
</feature>
<keyword evidence="2" id="KW-0472">Membrane</keyword>
<comment type="caution">
    <text evidence="5">The sequence shown here is derived from an EMBL/GenBank/DDBJ whole genome shotgun (WGS) entry which is preliminary data.</text>
</comment>
<feature type="transmembrane region" description="Helical" evidence="2">
    <location>
        <begin position="1528"/>
        <end position="1548"/>
    </location>
</feature>
<feature type="transmembrane region" description="Helical" evidence="2">
    <location>
        <begin position="1096"/>
        <end position="1114"/>
    </location>
</feature>
<evidence type="ECO:0000313" key="5">
    <source>
        <dbReference type="EMBL" id="GMI31414.1"/>
    </source>
</evidence>
<feature type="region of interest" description="Disordered" evidence="1">
    <location>
        <begin position="219"/>
        <end position="252"/>
    </location>
</feature>
<feature type="compositionally biased region" description="Basic and acidic residues" evidence="1">
    <location>
        <begin position="1701"/>
        <end position="1710"/>
    </location>
</feature>
<feature type="compositionally biased region" description="Basic and acidic residues" evidence="1">
    <location>
        <begin position="2875"/>
        <end position="2891"/>
    </location>
</feature>
<feature type="transmembrane region" description="Helical" evidence="2">
    <location>
        <begin position="1063"/>
        <end position="1084"/>
    </location>
</feature>
<evidence type="ECO:0000259" key="4">
    <source>
        <dbReference type="PROSITE" id="PS51670"/>
    </source>
</evidence>
<proteinExistence type="predicted"/>
<evidence type="ECO:0000259" key="3">
    <source>
        <dbReference type="PROSITE" id="PS50020"/>
    </source>
</evidence>
<feature type="region of interest" description="Disordered" evidence="1">
    <location>
        <begin position="271"/>
        <end position="321"/>
    </location>
</feature>
<sequence length="2995" mass="335679">MAGPEWAEMMTDDGSPFYVNNSTGETQWSIPKSLEEEKKKNNPHYPWKEVVSKEGVNYYWNEKTGETLWDMPPGWSDGEPAKGKIFGRWTECVGVDGAYFWDPKTNEVVWEIPEEEMRKITEDLKEIKQDKAAKQQDKDAKQQVKGTKKKPEQPVVVENVAITATRNPSPKAASGPAPKRASVVMREKQLADIRHEREMVAKEKMELERLRKELIDLKEASSVKPAGGGGGRREQAGNGPRAPKSRPPSTRRTSVALGLIGKDLTIADGFSVTNNQRGSTGLAPGSHVPPHQNPSSVKYHTAKSSKGFSHHNTSKKARSAAGPTLAKAFFPEKSGCQCCRGYIYGCDEQVCYELGKCICSLEEGEGTGSVKKKKGKYEFLVIKNVARKRGKTAESKISSHFQVEDDEIEELNAREKAMKCLTETCSLTNIRKYVRIPTVKQILRFIYKWPYIWYLHSYRFFFGNFQDDQLASSSERQYLGRRFEIDPEESATALGLLAWRKSAMLVIIVMAIFVVAFDVNRINMTMQKWQYSEEAAAAPSFHGLSGFPPRDIDSDYMSTNAQNYLNITKPNEWSTVSGMWRFETDDGYVSDLCLSPGGKSAAKSIAGEPAKLTRCSRDSQWLHGSDKTNFWDEDQMILSTKPGWWTIDSLTVSPDCDMSLVIDPGAEKNGCANQTNFAWRSYEGYCLEASIMDSSLAVTLQACSGTLNQRWNEVEVPMKTTPKVQYPDMYKLHKLQNKEYTSKCLAVPESVLEKVPNSGSSEGVVRFGIDIYNEDGKTMELKNCDGSEQGWEILTFRAPRLIGWEKEKKLAREEVDLTKRQSMAVGEGTVLNTKDTCSFLSVPSSSEFWPVNDVTDVHPTCVQMSPDPVSSPDALFAKWNIQGLRYDRFSTYIGLTSGLELKADVMFQVVVTTSDSVKPKIAAELRCGAETLDYSYNGTMEITRNFCTYTNPRCKNEDLPPGQTCLQPMQALDVLLPVNTKTVELRAFLPSSGSQFCDSTGADDDLTKTRCDGLDFVGFGSPKLHSRVRSGEEDVTVYSDRILKQMNAEILVPSFFPRLLMDYALLFINLCVIGYMGWAIKWWTTYTESRMNLGKAWLFCFVGPLLVSCIPLRLTMDWNVADHIIVDYTKDISQRYEFEHRQQQVLNTCQMILSGEVEKELDSQLDMAVDFCGHTEEIDQDTVIEWAKKINKNADVSELGAEWTSPYNEIKYGFPSTCYSSTGEALSKTCTGNSIFDFDIDGIGAPPPCDCGANCELVGFCRFQSALGDSQYISCKQIIPKLNCSDMALLADSCQCSCGAINAEGANQTSYSREEERCRNGFIENMVPKLGPWEIDVPILGNYKLSTYKVHYYCGEARGYIYEAKYDMALSKSKDACREYMAIAGGQEDIWDQDNVTKAITTGMDIGKKLSSTTVSHDHAMDTMVLALPAALSIGPALMIGSLRAKSMVPQSASAGMFVVLLPWLYAPVVWCIFNFGFQFAGNLFILPGLMFLAFTPMVYFILGTLYNITRPLAKEKVKGMVKWGARVSNFLMFTGLLLIGYGSYRAYMFDENNEMFRRWLHNLWDGYLENNAWEWENLLYLLPPFVNTFFKYCLTTVLGVDFIMYELIHQRMYEIFLEDGIDGVMVFSAVRPRHFDHTEEEVEEMSNSRVERLSAFSKLVSAPTRLDEVDKAIKRKKAKIKKALSKGSGIMSRLRSTFSRKSDSSKDTSDESDSDSDNDNESDDRTLTSSASSVSKGGRSKHSSKKRHSKKRHSKKRSSHLNGNGGSSDDATATTLVEHEGEGNEDDEATEKKKSRLFDLINEGQPGWEFALSNFTNYVCCTLIHIKRSKSKLMESKKMASQKEIDYLSATHGLQFNKDSSLCFELITWRRSALWVLVLFGITNMFFGTTSFIEHHTHVLYDRTLSEKAPTHRFPTPGYVGKEVLDYWGLEDPSLWTLYYGSVNFNNTRPNSIFKEGRTYYLGVTDASSKQTVDGIDDDPTPDPGGPVGLKSGTFSYGNQWDMFSLNSNGTLRNGHNFCVSAAADELGAAITVENCVSDFIGYEAESEALKLQTWVKIDDYGMPTGIEEGVRLRSPGGFCLGVENWKICADMEKQGNTDRCAQWKSLNYCDGSDHQSVQNLCPISCGKCDPEAVGSLQVGMDNTVDLKLVDCSPLPSSGFMESEALSFDMPDRNSYQERMDYLCNGDFKTECAQDTSNSHINMDMTLVARYDYGHEEDLTKKGEGVAGLIKAPVEKLWRCYSTEALEKDEMGRPSNYHIEKQSRNYCTKHTELKNELKRGLGIESFSDYTKRMISVAFIRMNSTAASIDEGMRILILVLGMMSVVLSMVSLQIYSRYKLSRGLMLVGWFITFLGPFLSTVMPLRMFLDWQAVDMVAIDWAKEFDDEFGTEEKERALLKACNFVVEDIEEATLLDRILDICADDTQIDMETALGWGDTSVEDEENFYKCTSDYLDEDNRRQSGYGYPSIRRDPCKTFDEKGKFLEGIDIDLREICEKGGIVPDMMYEGLVPRLLKIPFTEQPYKIDLEFYDPFHFLIGTGIQIDMSEALIQCGKARRNICGGEFDKAIKYTKRACNEAISYLDGGGEAGGGTKNSNYLDGQVTYWLNYVKESIEYAVCTRHALQTFKTMTGATFALAPALIRSALKVKTAVPQSPMTGMFIIVLPWLYSPLVWVVFNVVFQLIGNWQLLIGLMAFAFGPMAFFVVGVLSNVTRPFDDTEAKRMVKIFEITQGLKVTISGVFIVWGLYIFSFRENSEYFDDYKDKIISGLSALQLANLFSTMAAKYFYTTIVGVDYMLNQILFARKHEVLMQMHEKSEMWGHSTQAKLAAKIHKDYVTLLNLFCKIQDKAQNTENAWKEWQEESNRSSNNLGDNDVAVKGEDLGMEMTDVKGGKGVRGSSLSSVKSGGTTRSAKSTGSGKSISFKKDLVSGPPKHLFAPPPGPPPGMEGGEGGEDGERNSTFTGINPMRGGGREGRGEGAARRGTNLVVKKMSSQL</sequence>
<dbReference type="InterPro" id="IPR036020">
    <property type="entry name" value="WW_dom_sf"/>
</dbReference>
<feature type="region of interest" description="Disordered" evidence="1">
    <location>
        <begin position="1685"/>
        <end position="1773"/>
    </location>
</feature>
<feature type="transmembrane region" description="Helical" evidence="2">
    <location>
        <begin position="2732"/>
        <end position="2751"/>
    </location>
</feature>
<feature type="compositionally biased region" description="Low complexity" evidence="1">
    <location>
        <begin position="168"/>
        <end position="182"/>
    </location>
</feature>
<name>A0A9W7G0Y0_9STRA</name>
<feature type="domain" description="WW" evidence="3">
    <location>
        <begin position="46"/>
        <end position="74"/>
    </location>
</feature>
<dbReference type="PROSITE" id="PS50231">
    <property type="entry name" value="RICIN_B_LECTIN"/>
    <property type="match status" value="1"/>
</dbReference>
<feature type="region of interest" description="Disordered" evidence="1">
    <location>
        <begin position="2856"/>
        <end position="2995"/>
    </location>
</feature>
<organism evidence="5 6">
    <name type="scientific">Triparma columacea</name>
    <dbReference type="NCBI Taxonomy" id="722753"/>
    <lineage>
        <taxon>Eukaryota</taxon>
        <taxon>Sar</taxon>
        <taxon>Stramenopiles</taxon>
        <taxon>Ochrophyta</taxon>
        <taxon>Bolidophyceae</taxon>
        <taxon>Parmales</taxon>
        <taxon>Triparmaceae</taxon>
        <taxon>Triparma</taxon>
    </lineage>
</organism>
<dbReference type="PROSITE" id="PS01159">
    <property type="entry name" value="WW_DOMAIN_1"/>
    <property type="match status" value="1"/>
</dbReference>